<accession>A0A444W099</accession>
<dbReference type="AlphaFoldDB" id="A0A444W099"/>
<proteinExistence type="predicted"/>
<evidence type="ECO:0000313" key="1">
    <source>
        <dbReference type="EMBL" id="RYJ39118.1"/>
    </source>
</evidence>
<protein>
    <submittedName>
        <fullName evidence="1">Uncharacterized protein</fullName>
    </submittedName>
</protein>
<gene>
    <name evidence="1" type="ORF">NU08_1956</name>
</gene>
<sequence length="40" mass="4567">MLPFLKIKLTAIPITIGIAVKPETLNLKQKILFDFHNFAK</sequence>
<dbReference type="Proteomes" id="UP000290433">
    <property type="component" value="Unassembled WGS sequence"/>
</dbReference>
<name>A0A444W099_9FLAO</name>
<dbReference type="EMBL" id="JUIV01000005">
    <property type="protein sequence ID" value="RYJ39118.1"/>
    <property type="molecule type" value="Genomic_DNA"/>
</dbReference>
<reference evidence="1 2" key="1">
    <citation type="submission" date="2014-12" db="EMBL/GenBank/DDBJ databases">
        <title>Genome sequence of Flavobacterium anhuiense RCM74.</title>
        <authorList>
            <person name="Kim J.F."/>
            <person name="Song J.Y."/>
            <person name="Kwak M.-J."/>
            <person name="Lee S.-W."/>
        </authorList>
    </citation>
    <scope>NUCLEOTIDE SEQUENCE [LARGE SCALE GENOMIC DNA]</scope>
    <source>
        <strain evidence="1 2">RCM74</strain>
    </source>
</reference>
<organism evidence="1 2">
    <name type="scientific">Flavobacterium anhuiense</name>
    <dbReference type="NCBI Taxonomy" id="459526"/>
    <lineage>
        <taxon>Bacteria</taxon>
        <taxon>Pseudomonadati</taxon>
        <taxon>Bacteroidota</taxon>
        <taxon>Flavobacteriia</taxon>
        <taxon>Flavobacteriales</taxon>
        <taxon>Flavobacteriaceae</taxon>
        <taxon>Flavobacterium</taxon>
    </lineage>
</organism>
<evidence type="ECO:0000313" key="2">
    <source>
        <dbReference type="Proteomes" id="UP000290433"/>
    </source>
</evidence>
<comment type="caution">
    <text evidence="1">The sequence shown here is derived from an EMBL/GenBank/DDBJ whole genome shotgun (WGS) entry which is preliminary data.</text>
</comment>